<dbReference type="EMBL" id="JAWDKC010000015">
    <property type="protein sequence ID" value="MDV0445361.1"/>
    <property type="molecule type" value="Genomic_DNA"/>
</dbReference>
<evidence type="ECO:0008006" key="6">
    <source>
        <dbReference type="Google" id="ProtNLM"/>
    </source>
</evidence>
<dbReference type="Pfam" id="PF09972">
    <property type="entry name" value="DUF2207"/>
    <property type="match status" value="1"/>
</dbReference>
<evidence type="ECO:0000259" key="2">
    <source>
        <dbReference type="Pfam" id="PF09972"/>
    </source>
</evidence>
<keyword evidence="1" id="KW-0472">Membrane</keyword>
<evidence type="ECO:0000259" key="3">
    <source>
        <dbReference type="Pfam" id="PF20990"/>
    </source>
</evidence>
<dbReference type="Proteomes" id="UP001272052">
    <property type="component" value="Unassembled WGS sequence"/>
</dbReference>
<organism evidence="4 5">
    <name type="scientific">Methanimicrococcus hacksteinii</name>
    <dbReference type="NCBI Taxonomy" id="3028293"/>
    <lineage>
        <taxon>Archaea</taxon>
        <taxon>Methanobacteriati</taxon>
        <taxon>Methanobacteriota</taxon>
        <taxon>Stenosarchaea group</taxon>
        <taxon>Methanomicrobia</taxon>
        <taxon>Methanosarcinales</taxon>
        <taxon>Methanosarcinaceae</taxon>
        <taxon>Methanimicrococcus</taxon>
    </lineage>
</organism>
<feature type="domain" description="DUF2207" evidence="2">
    <location>
        <begin position="39"/>
        <end position="223"/>
    </location>
</feature>
<evidence type="ECO:0000313" key="5">
    <source>
        <dbReference type="Proteomes" id="UP001272052"/>
    </source>
</evidence>
<sequence>MSQERQKSQIILILLTVLAIFLLLTSSAAARSYSFDLIQSDITVDENGVTHVTHELLYTFETSPGDEYREVYYVILQAQNTTIHNITGRLSGYENSTFNYNRIADGYEITAQLPQPNPKHVSFIFSYDIYGGVNVYNDITEFNYMLRSNQWSEAADVFEANITITALDGNIFENESYLIYRHPTPVFMMVNTGSGNETGYRTINTTIREENVAAYSWMDVRILYPRMENPDSRYVTIINENGLEKIMAEEEAYQRKQIYPVAFIFIQLLVILAGIGGAVYIYWKHGREPKVAYNALYERNIPTNTKPAMVNAIITGHGKPSMDAFVSTIMSLVDRDYLSIRETDSTNWRGKDKKIVVLKFEKPADSGLEKFESDVYHFLRRYAVNDEIDWKDFQKKLGSNDSFYNFLNKWNADVEKQSRFDDYFDSKGNKLIGSLGIVLIIESILMYFISEMLAPSIYYPLTSTATLMCLFSGILGIALIVYPIVFKKSMGRWTDDGRVFYLKWKNFEKYLTDYSLIEQYPPASVIIWDHYIVYAMALGVADEALKNMNLAMPSGGIQGSRFAYVYYYPFFYTGMRSAYSSSTPQSSGGGGPGSGMGGGGIGGGFGGGFGGAR</sequence>
<feature type="transmembrane region" description="Helical" evidence="1">
    <location>
        <begin position="431"/>
        <end position="449"/>
    </location>
</feature>
<gene>
    <name evidence="4" type="ORF">MmiAt1_09360</name>
</gene>
<feature type="domain" description="Predicted membrane protein YciQ-like C-terminal" evidence="3">
    <location>
        <begin position="295"/>
        <end position="548"/>
    </location>
</feature>
<dbReference type="InterPro" id="IPR048389">
    <property type="entry name" value="YciQ-like_C"/>
</dbReference>
<evidence type="ECO:0000313" key="4">
    <source>
        <dbReference type="EMBL" id="MDV0445361.1"/>
    </source>
</evidence>
<comment type="caution">
    <text evidence="4">The sequence shown here is derived from an EMBL/GenBank/DDBJ whole genome shotgun (WGS) entry which is preliminary data.</text>
</comment>
<keyword evidence="1" id="KW-0812">Transmembrane</keyword>
<reference evidence="4 5" key="1">
    <citation type="submission" date="2023-06" db="EMBL/GenBank/DDBJ databases">
        <title>Genome sequence of Methanimicrococcus sp. At1.</title>
        <authorList>
            <person name="Protasov E."/>
            <person name="Platt K."/>
            <person name="Poehlein A."/>
            <person name="Daniel R."/>
            <person name="Brune A."/>
        </authorList>
    </citation>
    <scope>NUCLEOTIDE SEQUENCE [LARGE SCALE GENOMIC DNA]</scope>
    <source>
        <strain evidence="4 5">At1</strain>
    </source>
</reference>
<dbReference type="RefSeq" id="WP_318785779.1">
    <property type="nucleotide sequence ID" value="NZ_JAWDKC010000015.1"/>
</dbReference>
<name>A0ABU3VPQ8_9EURY</name>
<proteinExistence type="predicted"/>
<protein>
    <recommendedName>
        <fullName evidence="6">DUF2207 domain-containing protein</fullName>
    </recommendedName>
</protein>
<keyword evidence="1" id="KW-1133">Transmembrane helix</keyword>
<keyword evidence="5" id="KW-1185">Reference proteome</keyword>
<evidence type="ECO:0000256" key="1">
    <source>
        <dbReference type="SAM" id="Phobius"/>
    </source>
</evidence>
<feature type="transmembrane region" description="Helical" evidence="1">
    <location>
        <begin position="258"/>
        <end position="283"/>
    </location>
</feature>
<accession>A0ABU3VPQ8</accession>
<dbReference type="Pfam" id="PF20990">
    <property type="entry name" value="DUF2207_C"/>
    <property type="match status" value="1"/>
</dbReference>
<feature type="transmembrane region" description="Helical" evidence="1">
    <location>
        <begin position="461"/>
        <end position="485"/>
    </location>
</feature>
<dbReference type="InterPro" id="IPR018702">
    <property type="entry name" value="DUF2207"/>
</dbReference>